<organism evidence="3 4">
    <name type="scientific">Duganella lactea</name>
    <dbReference type="NCBI Taxonomy" id="2692173"/>
    <lineage>
        <taxon>Bacteria</taxon>
        <taxon>Pseudomonadati</taxon>
        <taxon>Pseudomonadota</taxon>
        <taxon>Betaproteobacteria</taxon>
        <taxon>Burkholderiales</taxon>
        <taxon>Oxalobacteraceae</taxon>
        <taxon>Telluria group</taxon>
        <taxon>Duganella</taxon>
    </lineage>
</organism>
<dbReference type="Proteomes" id="UP000474565">
    <property type="component" value="Unassembled WGS sequence"/>
</dbReference>
<evidence type="ECO:0000259" key="2">
    <source>
        <dbReference type="Pfam" id="PF02517"/>
    </source>
</evidence>
<dbReference type="PANTHER" id="PTHR43592">
    <property type="entry name" value="CAAX AMINO TERMINAL PROTEASE"/>
    <property type="match status" value="1"/>
</dbReference>
<accession>A0A6L8MMI2</accession>
<proteinExistence type="predicted"/>
<keyword evidence="1" id="KW-1133">Transmembrane helix</keyword>
<dbReference type="PANTHER" id="PTHR43592:SF15">
    <property type="entry name" value="CAAX AMINO TERMINAL PROTEASE FAMILY PROTEIN"/>
    <property type="match status" value="1"/>
</dbReference>
<dbReference type="GO" id="GO:0008237">
    <property type="term" value="F:metallopeptidase activity"/>
    <property type="evidence" value="ECO:0007669"/>
    <property type="project" value="UniProtKB-KW"/>
</dbReference>
<evidence type="ECO:0000256" key="1">
    <source>
        <dbReference type="SAM" id="Phobius"/>
    </source>
</evidence>
<keyword evidence="3" id="KW-0378">Hydrolase</keyword>
<comment type="caution">
    <text evidence="3">The sequence shown here is derived from an EMBL/GenBank/DDBJ whole genome shotgun (WGS) entry which is preliminary data.</text>
</comment>
<dbReference type="AlphaFoldDB" id="A0A6L8MMI2"/>
<feature type="transmembrane region" description="Helical" evidence="1">
    <location>
        <begin position="35"/>
        <end position="54"/>
    </location>
</feature>
<dbReference type="Pfam" id="PF02517">
    <property type="entry name" value="Rce1-like"/>
    <property type="match status" value="1"/>
</dbReference>
<reference evidence="3 4" key="1">
    <citation type="submission" date="2019-12" db="EMBL/GenBank/DDBJ databases">
        <title>Novel species isolated from a subtropical stream in China.</title>
        <authorList>
            <person name="Lu H."/>
        </authorList>
    </citation>
    <scope>NUCLEOTIDE SEQUENCE [LARGE SCALE GENOMIC DNA]</scope>
    <source>
        <strain evidence="3 4">FT50W</strain>
    </source>
</reference>
<keyword evidence="1" id="KW-0812">Transmembrane</keyword>
<dbReference type="RefSeq" id="WP_161017917.1">
    <property type="nucleotide sequence ID" value="NZ_WWCP01000001.1"/>
</dbReference>
<keyword evidence="3" id="KW-0482">Metalloprotease</keyword>
<feature type="transmembrane region" description="Helical" evidence="1">
    <location>
        <begin position="191"/>
        <end position="214"/>
    </location>
</feature>
<protein>
    <submittedName>
        <fullName evidence="3">CPBP family intramembrane metalloprotease</fullName>
    </submittedName>
</protein>
<sequence>MTVTLIGLILAMGLPSLFAFLKHGKQQGPIELWPHLIKSWGGCIAVMALVLLWERRTLASIGIVPGNYLAWLIGATLGLTILATSVISVIQASKGGKAALPEESAEGLNRLLGRPAWFRWAVVVTAGITEEIMFRGYPIERLHELTGNLWIAALIPLTVFTLAHLGGWSWGHLVGVLFGGSLLTGLYLWQRDLIACMIAHVLIDSLIIFLPALLKKLAARAARYAHAQNQAAKPF</sequence>
<keyword evidence="1" id="KW-0472">Membrane</keyword>
<dbReference type="InterPro" id="IPR003675">
    <property type="entry name" value="Rce1/LyrA-like_dom"/>
</dbReference>
<keyword evidence="3" id="KW-0645">Protease</keyword>
<name>A0A6L8MMI2_9BURK</name>
<feature type="transmembrane region" description="Helical" evidence="1">
    <location>
        <begin position="149"/>
        <end position="171"/>
    </location>
</feature>
<dbReference type="EMBL" id="WWCP01000001">
    <property type="protein sequence ID" value="MYM80488.1"/>
    <property type="molecule type" value="Genomic_DNA"/>
</dbReference>
<dbReference type="GO" id="GO:0006508">
    <property type="term" value="P:proteolysis"/>
    <property type="evidence" value="ECO:0007669"/>
    <property type="project" value="UniProtKB-KW"/>
</dbReference>
<dbReference type="GO" id="GO:0080120">
    <property type="term" value="P:CAAX-box protein maturation"/>
    <property type="evidence" value="ECO:0007669"/>
    <property type="project" value="UniProtKB-ARBA"/>
</dbReference>
<dbReference type="GO" id="GO:0004175">
    <property type="term" value="F:endopeptidase activity"/>
    <property type="evidence" value="ECO:0007669"/>
    <property type="project" value="UniProtKB-ARBA"/>
</dbReference>
<feature type="transmembrane region" description="Helical" evidence="1">
    <location>
        <begin position="66"/>
        <end position="90"/>
    </location>
</feature>
<evidence type="ECO:0000313" key="3">
    <source>
        <dbReference type="EMBL" id="MYM80488.1"/>
    </source>
</evidence>
<gene>
    <name evidence="3" type="ORF">GTP44_00750</name>
</gene>
<feature type="domain" description="CAAX prenyl protease 2/Lysostaphin resistance protein A-like" evidence="2">
    <location>
        <begin position="115"/>
        <end position="205"/>
    </location>
</feature>
<evidence type="ECO:0000313" key="4">
    <source>
        <dbReference type="Proteomes" id="UP000474565"/>
    </source>
</evidence>